<dbReference type="EMBL" id="JACAZI010000004">
    <property type="protein sequence ID" value="KAF7363096.1"/>
    <property type="molecule type" value="Genomic_DNA"/>
</dbReference>
<dbReference type="OrthoDB" id="3268841at2759"/>
<keyword evidence="1" id="KW-1133">Transmembrane helix</keyword>
<dbReference type="AlphaFoldDB" id="A0A8H6YRN0"/>
<gene>
    <name evidence="2" type="ORF">MVEN_00662000</name>
</gene>
<evidence type="ECO:0000313" key="3">
    <source>
        <dbReference type="Proteomes" id="UP000620124"/>
    </source>
</evidence>
<feature type="transmembrane region" description="Helical" evidence="1">
    <location>
        <begin position="157"/>
        <end position="174"/>
    </location>
</feature>
<dbReference type="Proteomes" id="UP000620124">
    <property type="component" value="Unassembled WGS sequence"/>
</dbReference>
<comment type="caution">
    <text evidence="2">The sequence shown here is derived from an EMBL/GenBank/DDBJ whole genome shotgun (WGS) entry which is preliminary data.</text>
</comment>
<feature type="transmembrane region" description="Helical" evidence="1">
    <location>
        <begin position="54"/>
        <end position="76"/>
    </location>
</feature>
<keyword evidence="1" id="KW-0812">Transmembrane</keyword>
<accession>A0A8H6YRN0</accession>
<protein>
    <submittedName>
        <fullName evidence="2">Uncharacterized protein</fullName>
    </submittedName>
</protein>
<reference evidence="2" key="1">
    <citation type="submission" date="2020-05" db="EMBL/GenBank/DDBJ databases">
        <title>Mycena genomes resolve the evolution of fungal bioluminescence.</title>
        <authorList>
            <person name="Tsai I.J."/>
        </authorList>
    </citation>
    <scope>NUCLEOTIDE SEQUENCE</scope>
    <source>
        <strain evidence="2">CCC161011</strain>
    </source>
</reference>
<proteinExistence type="predicted"/>
<feature type="transmembrane region" description="Helical" evidence="1">
    <location>
        <begin position="96"/>
        <end position="116"/>
    </location>
</feature>
<evidence type="ECO:0000256" key="1">
    <source>
        <dbReference type="SAM" id="Phobius"/>
    </source>
</evidence>
<keyword evidence="3" id="KW-1185">Reference proteome</keyword>
<feature type="transmembrane region" description="Helical" evidence="1">
    <location>
        <begin position="216"/>
        <end position="238"/>
    </location>
</feature>
<evidence type="ECO:0000313" key="2">
    <source>
        <dbReference type="EMBL" id="KAF7363096.1"/>
    </source>
</evidence>
<keyword evidence="1" id="KW-0472">Membrane</keyword>
<organism evidence="2 3">
    <name type="scientific">Mycena venus</name>
    <dbReference type="NCBI Taxonomy" id="2733690"/>
    <lineage>
        <taxon>Eukaryota</taxon>
        <taxon>Fungi</taxon>
        <taxon>Dikarya</taxon>
        <taxon>Basidiomycota</taxon>
        <taxon>Agaricomycotina</taxon>
        <taxon>Agaricomycetes</taxon>
        <taxon>Agaricomycetidae</taxon>
        <taxon>Agaricales</taxon>
        <taxon>Marasmiineae</taxon>
        <taxon>Mycenaceae</taxon>
        <taxon>Mycena</taxon>
    </lineage>
</organism>
<name>A0A8H6YRN0_9AGAR</name>
<sequence length="297" mass="32240">MPSLLVFRQPAPETTLIGVLDLASSADLFLQGVLCAQFAHYTNVNENDSWLMKLVVAGLALLTTLKTVQIIALRWLENVTLLENLEAVTNLWHIQWISRPTLILGATIVFHVQMFFCHRLWIISHNIYIVSAAITMFGFAIAAAGVSTYLYANTSLSAIWASTYLGFAMCGDLPSDWEYRVLPTGALCALVTFVSIMTIVTGQFHAKTASGLTAPWVSSAVASTLLPKFYAVAAMWTLNTREDIRFAATNKPPTNLDVGTAALGGTSGSLHGGEAQMNGSERTKSLIEVKIIDQTPV</sequence>
<dbReference type="PANTHER" id="PTHR40465:SF1">
    <property type="entry name" value="DUF6534 DOMAIN-CONTAINING PROTEIN"/>
    <property type="match status" value="1"/>
</dbReference>
<feature type="transmembrane region" description="Helical" evidence="1">
    <location>
        <begin position="181"/>
        <end position="204"/>
    </location>
</feature>
<feature type="transmembrane region" description="Helical" evidence="1">
    <location>
        <begin position="128"/>
        <end position="151"/>
    </location>
</feature>
<dbReference type="PANTHER" id="PTHR40465">
    <property type="entry name" value="CHROMOSOME 1, WHOLE GENOME SHOTGUN SEQUENCE"/>
    <property type="match status" value="1"/>
</dbReference>